<dbReference type="PROSITE" id="PS50240">
    <property type="entry name" value="TRYPSIN_DOM"/>
    <property type="match status" value="1"/>
</dbReference>
<dbReference type="PANTHER" id="PTHR24256">
    <property type="entry name" value="TRYPTASE-RELATED"/>
    <property type="match status" value="1"/>
</dbReference>
<keyword evidence="1" id="KW-1015">Disulfide bond</keyword>
<proteinExistence type="predicted"/>
<gene>
    <name evidence="4" type="ORF">C9J47_03965</name>
</gene>
<dbReference type="InterPro" id="IPR051487">
    <property type="entry name" value="Ser/Thr_Proteases_Immune/Dev"/>
</dbReference>
<dbReference type="NCBIfam" id="TIGR03501">
    <property type="entry name" value="GlyGly_CTERM"/>
    <property type="match status" value="1"/>
</dbReference>
<feature type="domain" description="Peptidase S1" evidence="3">
    <location>
        <begin position="38"/>
        <end position="336"/>
    </location>
</feature>
<dbReference type="InterPro" id="IPR001314">
    <property type="entry name" value="Peptidase_S1A"/>
</dbReference>
<feature type="signal peptide" evidence="2">
    <location>
        <begin position="1"/>
        <end position="31"/>
    </location>
</feature>
<dbReference type="RefSeq" id="WP_107252345.1">
    <property type="nucleotide sequence ID" value="NZ_PYOC01000001.1"/>
</dbReference>
<evidence type="ECO:0000256" key="1">
    <source>
        <dbReference type="ARBA" id="ARBA00023157"/>
    </source>
</evidence>
<dbReference type="InterPro" id="IPR020008">
    <property type="entry name" value="GlyGly_CTERM"/>
</dbReference>
<evidence type="ECO:0000259" key="3">
    <source>
        <dbReference type="PROSITE" id="PS50240"/>
    </source>
</evidence>
<dbReference type="InterPro" id="IPR018114">
    <property type="entry name" value="TRYPSIN_HIS"/>
</dbReference>
<dbReference type="AlphaFoldDB" id="A0A2T3LEE5"/>
<dbReference type="InterPro" id="IPR043504">
    <property type="entry name" value="Peptidase_S1_PA_chymotrypsin"/>
</dbReference>
<evidence type="ECO:0000256" key="2">
    <source>
        <dbReference type="SAM" id="SignalP"/>
    </source>
</evidence>
<organism evidence="4 5">
    <name type="scientific">Photobacterium indicum</name>
    <dbReference type="NCBI Taxonomy" id="81447"/>
    <lineage>
        <taxon>Bacteria</taxon>
        <taxon>Pseudomonadati</taxon>
        <taxon>Pseudomonadota</taxon>
        <taxon>Gammaproteobacteria</taxon>
        <taxon>Vibrionales</taxon>
        <taxon>Vibrionaceae</taxon>
        <taxon>Photobacterium</taxon>
    </lineage>
</organism>
<keyword evidence="5" id="KW-1185">Reference proteome</keyword>
<comment type="caution">
    <text evidence="4">The sequence shown here is derived from an EMBL/GenBank/DDBJ whole genome shotgun (WGS) entry which is preliminary data.</text>
</comment>
<dbReference type="CDD" id="cd00190">
    <property type="entry name" value="Tryp_SPc"/>
    <property type="match status" value="1"/>
</dbReference>
<dbReference type="SMART" id="SM00020">
    <property type="entry name" value="Tryp_SPc"/>
    <property type="match status" value="1"/>
</dbReference>
<dbReference type="PRINTS" id="PR00722">
    <property type="entry name" value="CHYMOTRYPSIN"/>
</dbReference>
<evidence type="ECO:0000313" key="5">
    <source>
        <dbReference type="Proteomes" id="UP000241803"/>
    </source>
</evidence>
<name>A0A2T3LEE5_9GAMM</name>
<accession>A0A2T3LEE5</accession>
<keyword evidence="2" id="KW-0732">Signal</keyword>
<dbReference type="Gene3D" id="2.40.10.10">
    <property type="entry name" value="Trypsin-like serine proteases"/>
    <property type="match status" value="1"/>
</dbReference>
<dbReference type="InterPro" id="IPR001254">
    <property type="entry name" value="Trypsin_dom"/>
</dbReference>
<dbReference type="SUPFAM" id="SSF50494">
    <property type="entry name" value="Trypsin-like serine proteases"/>
    <property type="match status" value="1"/>
</dbReference>
<evidence type="ECO:0000313" key="4">
    <source>
        <dbReference type="EMBL" id="PSV49728.1"/>
    </source>
</evidence>
<protein>
    <submittedName>
        <fullName evidence="4">Serine protease</fullName>
    </submittedName>
</protein>
<dbReference type="GO" id="GO:0004252">
    <property type="term" value="F:serine-type endopeptidase activity"/>
    <property type="evidence" value="ECO:0007669"/>
    <property type="project" value="InterPro"/>
</dbReference>
<sequence>MGKGDSAFIRKAISGSLLSMCCLVGAFSIHASEITPYVVGGTDVPVGEQNWMATIRVSELNDMPICGATVINENWILTAAHCVVMSSGSSIDAGSYFVLKPSRISISAGINDLTLTDIEHFYSVSHVVVHPDYTPFAFHDTSYESDGTKVTELVHTALDSDLALLRVNRVFSDITPVELANAPSADEIDARLSAQWQEHSRPNNIKVSGWGATNSEGTEQSNVLKETTLSFLPMYECYERLENGNDTPFIIDTPFNKTKVCTLPSELLEVGGSVGNDSCKGDSGGPLRALNSNNAWVQHGIVSGSPVGSPVCGSINRPTFYTRVGTYFDWIQSYMGTVPNDSIQEPNFIKDSRKQCLNGVDSISPNNCNLIEHEDNGGTSSWLSLLLLALITAFRRNANRVKC</sequence>
<dbReference type="PROSITE" id="PS00134">
    <property type="entry name" value="TRYPSIN_HIS"/>
    <property type="match status" value="1"/>
</dbReference>
<reference evidence="4 5" key="1">
    <citation type="submission" date="2018-03" db="EMBL/GenBank/DDBJ databases">
        <title>Whole genome sequencing of Histamine producing bacteria.</title>
        <authorList>
            <person name="Butler K."/>
        </authorList>
    </citation>
    <scope>NUCLEOTIDE SEQUENCE [LARGE SCALE GENOMIC DNA]</scope>
    <source>
        <strain evidence="4 5">ATCC 19614</strain>
    </source>
</reference>
<feature type="chain" id="PRO_5015462826" evidence="2">
    <location>
        <begin position="32"/>
        <end position="403"/>
    </location>
</feature>
<dbReference type="InterPro" id="IPR009003">
    <property type="entry name" value="Peptidase_S1_PA"/>
</dbReference>
<dbReference type="Pfam" id="PF00089">
    <property type="entry name" value="Trypsin"/>
    <property type="match status" value="1"/>
</dbReference>
<keyword evidence="4" id="KW-0378">Hydrolase</keyword>
<dbReference type="GO" id="GO:0006508">
    <property type="term" value="P:proteolysis"/>
    <property type="evidence" value="ECO:0007669"/>
    <property type="project" value="UniProtKB-KW"/>
</dbReference>
<dbReference type="EMBL" id="PYOC01000001">
    <property type="protein sequence ID" value="PSV49728.1"/>
    <property type="molecule type" value="Genomic_DNA"/>
</dbReference>
<keyword evidence="4" id="KW-0645">Protease</keyword>
<dbReference type="Proteomes" id="UP000241803">
    <property type="component" value="Unassembled WGS sequence"/>
</dbReference>